<dbReference type="Proteomes" id="UP000789920">
    <property type="component" value="Unassembled WGS sequence"/>
</dbReference>
<accession>A0ACA9SZH7</accession>
<comment type="caution">
    <text evidence="1">The sequence shown here is derived from an EMBL/GenBank/DDBJ whole genome shotgun (WGS) entry which is preliminary data.</text>
</comment>
<name>A0ACA9SZH7_9GLOM</name>
<dbReference type="EMBL" id="CAJVQC010167770">
    <property type="protein sequence ID" value="CAG8849862.1"/>
    <property type="molecule type" value="Genomic_DNA"/>
</dbReference>
<evidence type="ECO:0000313" key="1">
    <source>
        <dbReference type="EMBL" id="CAG8849862.1"/>
    </source>
</evidence>
<evidence type="ECO:0000313" key="2">
    <source>
        <dbReference type="Proteomes" id="UP000789920"/>
    </source>
</evidence>
<keyword evidence="2" id="KW-1185">Reference proteome</keyword>
<protein>
    <submittedName>
        <fullName evidence="1">21194_t:CDS:1</fullName>
    </submittedName>
</protein>
<feature type="non-terminal residue" evidence="1">
    <location>
        <position position="1"/>
    </location>
</feature>
<sequence>QVVQGNWSVPQLYCVDKATGLFRKLYCVNKAIGLFRKLYCVDKTT</sequence>
<feature type="non-terminal residue" evidence="1">
    <location>
        <position position="45"/>
    </location>
</feature>
<organism evidence="1 2">
    <name type="scientific">Racocetra persica</name>
    <dbReference type="NCBI Taxonomy" id="160502"/>
    <lineage>
        <taxon>Eukaryota</taxon>
        <taxon>Fungi</taxon>
        <taxon>Fungi incertae sedis</taxon>
        <taxon>Mucoromycota</taxon>
        <taxon>Glomeromycotina</taxon>
        <taxon>Glomeromycetes</taxon>
        <taxon>Diversisporales</taxon>
        <taxon>Gigasporaceae</taxon>
        <taxon>Racocetra</taxon>
    </lineage>
</organism>
<proteinExistence type="predicted"/>
<gene>
    <name evidence="1" type="ORF">RPERSI_LOCUS35804</name>
</gene>
<reference evidence="1" key="1">
    <citation type="submission" date="2021-06" db="EMBL/GenBank/DDBJ databases">
        <authorList>
            <person name="Kallberg Y."/>
            <person name="Tangrot J."/>
            <person name="Rosling A."/>
        </authorList>
    </citation>
    <scope>NUCLEOTIDE SEQUENCE</scope>
    <source>
        <strain evidence="1">MA461A</strain>
    </source>
</reference>